<evidence type="ECO:0000256" key="8">
    <source>
        <dbReference type="RuleBase" id="RU364143"/>
    </source>
</evidence>
<evidence type="ECO:0000256" key="5">
    <source>
        <dbReference type="ARBA" id="ARBA00023163"/>
    </source>
</evidence>
<gene>
    <name evidence="8" type="primary">MED6</name>
    <name evidence="10" type="ORF">DB88DRAFT_489725</name>
</gene>
<comment type="function">
    <text evidence="8">Component of the Mediator complex, a coactivator involved in the regulated transcription of nearly all RNA polymerase II-dependent genes. Mediator functions as a bridge to convey information from gene-specific regulatory proteins to the basal RNA polymerase II transcription machinery. Mediator is recruited to promoters by direct interactions with regulatory proteins and serves as a scaffold for the assembly of a functional preinitiation complex with RNA polymerase II and the general transcription factors.</text>
</comment>
<dbReference type="GO" id="GO:0003712">
    <property type="term" value="F:transcription coregulator activity"/>
    <property type="evidence" value="ECO:0007669"/>
    <property type="project" value="InterPro"/>
</dbReference>
<evidence type="ECO:0000256" key="7">
    <source>
        <dbReference type="ARBA" id="ARBA00031259"/>
    </source>
</evidence>
<feature type="region of interest" description="Disordered" evidence="9">
    <location>
        <begin position="272"/>
        <end position="303"/>
    </location>
</feature>
<feature type="region of interest" description="Disordered" evidence="9">
    <location>
        <begin position="150"/>
        <end position="195"/>
    </location>
</feature>
<dbReference type="GO" id="GO:0006357">
    <property type="term" value="P:regulation of transcription by RNA polymerase II"/>
    <property type="evidence" value="ECO:0007669"/>
    <property type="project" value="InterPro"/>
</dbReference>
<accession>A0AAD9FPU8</accession>
<reference evidence="10" key="1">
    <citation type="submission" date="2023-02" db="EMBL/GenBank/DDBJ databases">
        <title>Identification and recombinant expression of a fungal hydrolase from Papiliotrema laurentii that hydrolyzes apple cutin and clears colloidal polyester polyurethane.</title>
        <authorList>
            <consortium name="DOE Joint Genome Institute"/>
            <person name="Roman V.A."/>
            <person name="Bojanowski C."/>
            <person name="Crable B.R."/>
            <person name="Wagner D.N."/>
            <person name="Hung C.S."/>
            <person name="Nadeau L.J."/>
            <person name="Schratz L."/>
            <person name="Haridas S."/>
            <person name="Pangilinan J."/>
            <person name="Lipzen A."/>
            <person name="Na H."/>
            <person name="Yan M."/>
            <person name="Ng V."/>
            <person name="Grigoriev I.V."/>
            <person name="Spatafora J.W."/>
            <person name="Barlow D."/>
            <person name="Biffinger J."/>
            <person name="Kelley-Loughnane N."/>
            <person name="Varaljay V.A."/>
            <person name="Crookes-Goodson W.J."/>
        </authorList>
    </citation>
    <scope>NUCLEOTIDE SEQUENCE</scope>
    <source>
        <strain evidence="10">5307AH</strain>
    </source>
</reference>
<dbReference type="AlphaFoldDB" id="A0AAD9FPU8"/>
<dbReference type="InterPro" id="IPR007018">
    <property type="entry name" value="Mediator_Med6"/>
</dbReference>
<comment type="similarity">
    <text evidence="2 8">Belongs to the Mediator complex subunit 6 family.</text>
</comment>
<evidence type="ECO:0000256" key="4">
    <source>
        <dbReference type="ARBA" id="ARBA00023015"/>
    </source>
</evidence>
<keyword evidence="5 8" id="KW-0804">Transcription</keyword>
<evidence type="ECO:0000256" key="3">
    <source>
        <dbReference type="ARBA" id="ARBA00020634"/>
    </source>
</evidence>
<comment type="subunit">
    <text evidence="8">Component of the Mediator complex.</text>
</comment>
<dbReference type="PANTHER" id="PTHR13104">
    <property type="entry name" value="MED-6-RELATED"/>
    <property type="match status" value="1"/>
</dbReference>
<keyword evidence="6 8" id="KW-0539">Nucleus</keyword>
<keyword evidence="8" id="KW-0010">Activator</keyword>
<name>A0AAD9FPU8_PAPLA</name>
<dbReference type="GO" id="GO:0016592">
    <property type="term" value="C:mediator complex"/>
    <property type="evidence" value="ECO:0007669"/>
    <property type="project" value="InterPro"/>
</dbReference>
<organism evidence="10 11">
    <name type="scientific">Papiliotrema laurentii</name>
    <name type="common">Cryptococcus laurentii</name>
    <dbReference type="NCBI Taxonomy" id="5418"/>
    <lineage>
        <taxon>Eukaryota</taxon>
        <taxon>Fungi</taxon>
        <taxon>Dikarya</taxon>
        <taxon>Basidiomycota</taxon>
        <taxon>Agaricomycotina</taxon>
        <taxon>Tremellomycetes</taxon>
        <taxon>Tremellales</taxon>
        <taxon>Rhynchogastremaceae</taxon>
        <taxon>Papiliotrema</taxon>
    </lineage>
</organism>
<dbReference type="EMBL" id="JAODAN010000005">
    <property type="protein sequence ID" value="KAK1924296.1"/>
    <property type="molecule type" value="Genomic_DNA"/>
</dbReference>
<evidence type="ECO:0000313" key="11">
    <source>
        <dbReference type="Proteomes" id="UP001182556"/>
    </source>
</evidence>
<comment type="caution">
    <text evidence="10">The sequence shown here is derived from an EMBL/GenBank/DDBJ whole genome shotgun (WGS) entry which is preliminary data.</text>
</comment>
<evidence type="ECO:0000256" key="9">
    <source>
        <dbReference type="SAM" id="MobiDB-lite"/>
    </source>
</evidence>
<dbReference type="Pfam" id="PF04934">
    <property type="entry name" value="Med6"/>
    <property type="match status" value="1"/>
</dbReference>
<sequence>MEGHPDIDLAHIHWSSPELIYALPSKSLSTPDEALDYFAQSPFFDVRSNNQALRVQRVVTGMPYGHAQEKLDLLNFRTGFEFVVAHTHPPDLFVIHRRDVGTDGTRTTVTGAWFILEGKIYPSPNVYDVMATRLRNASFLVSSTFATLSAAHPPSNPRTHSAWRSLPPSAQEDKPQSQSTTDAGEVAQPTAPDSTLPNFALLHALQSTRAAIPDLDELAQSPAPTIDPAEELARIERDVMGAGTAALDPARAGASNPARSVRSVSVVPTLKDRERSLAGTPGARLFSARTPGLPGTSPLATQL</sequence>
<evidence type="ECO:0000256" key="1">
    <source>
        <dbReference type="ARBA" id="ARBA00004123"/>
    </source>
</evidence>
<dbReference type="InterPro" id="IPR038566">
    <property type="entry name" value="Mediator_Med6_sf"/>
</dbReference>
<evidence type="ECO:0000256" key="6">
    <source>
        <dbReference type="ARBA" id="ARBA00023242"/>
    </source>
</evidence>
<comment type="subcellular location">
    <subcellularLocation>
        <location evidence="1 8">Nucleus</location>
    </subcellularLocation>
</comment>
<keyword evidence="11" id="KW-1185">Reference proteome</keyword>
<feature type="region of interest" description="Disordered" evidence="9">
    <location>
        <begin position="248"/>
        <end position="267"/>
    </location>
</feature>
<dbReference type="Proteomes" id="UP001182556">
    <property type="component" value="Unassembled WGS sequence"/>
</dbReference>
<evidence type="ECO:0000313" key="10">
    <source>
        <dbReference type="EMBL" id="KAK1924296.1"/>
    </source>
</evidence>
<proteinExistence type="inferred from homology"/>
<dbReference type="Gene3D" id="3.10.450.580">
    <property type="entry name" value="Mediator complex, subunit Med6"/>
    <property type="match status" value="1"/>
</dbReference>
<evidence type="ECO:0000256" key="2">
    <source>
        <dbReference type="ARBA" id="ARBA00007526"/>
    </source>
</evidence>
<keyword evidence="4 8" id="KW-0805">Transcription regulation</keyword>
<protein>
    <recommendedName>
        <fullName evidence="3 8">Mediator of RNA polymerase II transcription subunit 6</fullName>
    </recommendedName>
    <alternativeName>
        <fullName evidence="7 8">Mediator complex subunit 6</fullName>
    </alternativeName>
</protein>